<proteinExistence type="predicted"/>
<name>A0ABN8R0P6_9CNID</name>
<gene>
    <name evidence="1" type="ORF">PEVE_00008681</name>
</gene>
<evidence type="ECO:0000313" key="1">
    <source>
        <dbReference type="EMBL" id="CAH3172893.1"/>
    </source>
</evidence>
<protein>
    <submittedName>
        <fullName evidence="1">Uncharacterized protein</fullName>
    </submittedName>
</protein>
<feature type="non-terminal residue" evidence="1">
    <location>
        <position position="1"/>
    </location>
</feature>
<dbReference type="Proteomes" id="UP001159427">
    <property type="component" value="Unassembled WGS sequence"/>
</dbReference>
<reference evidence="1 2" key="1">
    <citation type="submission" date="2022-05" db="EMBL/GenBank/DDBJ databases">
        <authorList>
            <consortium name="Genoscope - CEA"/>
            <person name="William W."/>
        </authorList>
    </citation>
    <scope>NUCLEOTIDE SEQUENCE [LARGE SCALE GENOMIC DNA]</scope>
</reference>
<organism evidence="1 2">
    <name type="scientific">Porites evermanni</name>
    <dbReference type="NCBI Taxonomy" id="104178"/>
    <lineage>
        <taxon>Eukaryota</taxon>
        <taxon>Metazoa</taxon>
        <taxon>Cnidaria</taxon>
        <taxon>Anthozoa</taxon>
        <taxon>Hexacorallia</taxon>
        <taxon>Scleractinia</taxon>
        <taxon>Fungiina</taxon>
        <taxon>Poritidae</taxon>
        <taxon>Porites</taxon>
    </lineage>
</organism>
<comment type="caution">
    <text evidence="1">The sequence shown here is derived from an EMBL/GenBank/DDBJ whole genome shotgun (WGS) entry which is preliminary data.</text>
</comment>
<accession>A0ABN8R0P6</accession>
<keyword evidence="2" id="KW-1185">Reference proteome</keyword>
<sequence length="173" mass="19364">NEHHKTQVHFLYNRDEGHDDCRFRLCTWYYDAVIADGAPGYNDTEASLETAFLDEPSSLPDSLEPCRGKREQDESCTGWRKANSAPVCFGAKHNVFGKFQLPSSGKLAAIKLVHLYGYVSCHAPNPNHWSYWGCAHRTSTKNQINVVITDAHNHIILPPNQLIVTGSLAAGKW</sequence>
<dbReference type="EMBL" id="CALNXI010001594">
    <property type="protein sequence ID" value="CAH3172893.1"/>
    <property type="molecule type" value="Genomic_DNA"/>
</dbReference>
<evidence type="ECO:0000313" key="2">
    <source>
        <dbReference type="Proteomes" id="UP001159427"/>
    </source>
</evidence>